<dbReference type="InterPro" id="IPR003593">
    <property type="entry name" value="AAA+_ATPase"/>
</dbReference>
<proteinExistence type="inferred from homology"/>
<evidence type="ECO:0000256" key="1">
    <source>
        <dbReference type="ARBA" id="ARBA00005417"/>
    </source>
</evidence>
<keyword evidence="2" id="KW-0813">Transport</keyword>
<evidence type="ECO:0000256" key="4">
    <source>
        <dbReference type="ARBA" id="ARBA00022840"/>
    </source>
</evidence>
<keyword evidence="3" id="KW-0547">Nucleotide-binding</keyword>
<organism evidence="6 7">
    <name type="scientific">Ferrovibrio xuzhouensis</name>
    <dbReference type="NCBI Taxonomy" id="1576914"/>
    <lineage>
        <taxon>Bacteria</taxon>
        <taxon>Pseudomonadati</taxon>
        <taxon>Pseudomonadota</taxon>
        <taxon>Alphaproteobacteria</taxon>
        <taxon>Rhodospirillales</taxon>
        <taxon>Rhodospirillaceae</taxon>
        <taxon>Ferrovibrio</taxon>
    </lineage>
</organism>
<accession>A0ABV7VCD3</accession>
<evidence type="ECO:0000256" key="2">
    <source>
        <dbReference type="ARBA" id="ARBA00022448"/>
    </source>
</evidence>
<keyword evidence="7" id="KW-1185">Reference proteome</keyword>
<dbReference type="PANTHER" id="PTHR42788:SF13">
    <property type="entry name" value="ALIPHATIC SULFONATES IMPORT ATP-BINDING PROTEIN SSUB"/>
    <property type="match status" value="1"/>
</dbReference>
<dbReference type="InterPro" id="IPR027417">
    <property type="entry name" value="P-loop_NTPase"/>
</dbReference>
<evidence type="ECO:0000259" key="5">
    <source>
        <dbReference type="PROSITE" id="PS50893"/>
    </source>
</evidence>
<dbReference type="PROSITE" id="PS50893">
    <property type="entry name" value="ABC_TRANSPORTER_2"/>
    <property type="match status" value="1"/>
</dbReference>
<name>A0ABV7VCD3_9PROT</name>
<dbReference type="InterPro" id="IPR050166">
    <property type="entry name" value="ABC_transporter_ATP-bind"/>
</dbReference>
<reference evidence="7" key="1">
    <citation type="journal article" date="2019" name="Int. J. Syst. Evol. Microbiol.">
        <title>The Global Catalogue of Microorganisms (GCM) 10K type strain sequencing project: providing services to taxonomists for standard genome sequencing and annotation.</title>
        <authorList>
            <consortium name="The Broad Institute Genomics Platform"/>
            <consortium name="The Broad Institute Genome Sequencing Center for Infectious Disease"/>
            <person name="Wu L."/>
            <person name="Ma J."/>
        </authorList>
    </citation>
    <scope>NUCLEOTIDE SEQUENCE [LARGE SCALE GENOMIC DNA]</scope>
    <source>
        <strain evidence="7">KCTC 42182</strain>
    </source>
</reference>
<gene>
    <name evidence="6" type="ORF">ACFOOQ_05880</name>
</gene>
<dbReference type="InterPro" id="IPR003439">
    <property type="entry name" value="ABC_transporter-like_ATP-bd"/>
</dbReference>
<dbReference type="SUPFAM" id="SSF52540">
    <property type="entry name" value="P-loop containing nucleoside triphosphate hydrolases"/>
    <property type="match status" value="1"/>
</dbReference>
<dbReference type="Pfam" id="PF09821">
    <property type="entry name" value="AAA_assoc_C"/>
    <property type="match status" value="1"/>
</dbReference>
<protein>
    <submittedName>
        <fullName evidence="6">AAA-associated domain-containing protein</fullName>
    </submittedName>
</protein>
<dbReference type="InterPro" id="IPR018632">
    <property type="entry name" value="AAA-associated_dom_C"/>
</dbReference>
<feature type="domain" description="ABC transporter" evidence="5">
    <location>
        <begin position="7"/>
        <end position="242"/>
    </location>
</feature>
<dbReference type="PANTHER" id="PTHR42788">
    <property type="entry name" value="TAURINE IMPORT ATP-BINDING PROTEIN-RELATED"/>
    <property type="match status" value="1"/>
</dbReference>
<comment type="similarity">
    <text evidence="1">Belongs to the ABC transporter superfamily.</text>
</comment>
<dbReference type="SMART" id="SM00382">
    <property type="entry name" value="AAA"/>
    <property type="match status" value="1"/>
</dbReference>
<dbReference type="PROSITE" id="PS00211">
    <property type="entry name" value="ABC_TRANSPORTER_1"/>
    <property type="match status" value="1"/>
</dbReference>
<dbReference type="Gene3D" id="3.40.50.300">
    <property type="entry name" value="P-loop containing nucleotide triphosphate hydrolases"/>
    <property type="match status" value="1"/>
</dbReference>
<dbReference type="InterPro" id="IPR017871">
    <property type="entry name" value="ABC_transporter-like_CS"/>
</dbReference>
<dbReference type="Pfam" id="PF00005">
    <property type="entry name" value="ABC_tran"/>
    <property type="match status" value="1"/>
</dbReference>
<dbReference type="RefSeq" id="WP_379722907.1">
    <property type="nucleotide sequence ID" value="NZ_JBHRYJ010000001.1"/>
</dbReference>
<dbReference type="Proteomes" id="UP001595711">
    <property type="component" value="Unassembled WGS sequence"/>
</dbReference>
<evidence type="ECO:0000256" key="3">
    <source>
        <dbReference type="ARBA" id="ARBA00022741"/>
    </source>
</evidence>
<evidence type="ECO:0000313" key="7">
    <source>
        <dbReference type="Proteomes" id="UP001595711"/>
    </source>
</evidence>
<evidence type="ECO:0000313" key="6">
    <source>
        <dbReference type="EMBL" id="MFC3675060.1"/>
    </source>
</evidence>
<dbReference type="EMBL" id="JBHRYJ010000001">
    <property type="protein sequence ID" value="MFC3675060.1"/>
    <property type="molecule type" value="Genomic_DNA"/>
</dbReference>
<sequence length="435" mass="47556">MDQAPLLDVRELRKTFPRPDGGELLVLDGINLSLREGEIVGLLGRSGSGKSTLLRLIAGLATPAAGAVSYMGRPVSGPAAGIAMVFQSFALFPWLTVLQNVQIGLEALGLPRDEIRRRSLQAIDLIGLDGFESAYPRELSGGMRQRVGFARALVVHPNILMLDESFSALDVLTAETLRTDFLDLWSEGQLPIKGVLMVTHNIEEAVSMCDRVLIFSTNPGRIVGEIGIDLPQPRDRHDPGFRDLVERIYVEMTARPGGETRGSGGRHERFPGIGIGSILPRVSTNLLSGLIETLAGGAYGGRADLPEIASDLHMEVDDLFPVAETLQMLRFAEIEGGDIRLTEAGAKFATAETDARKRLFAQQLLTYEPLAAHVRRVLDERASHQAPKSRFLDELEDHMTPDAAEQTLRAVISWGRYAEVFAYDDHTATFSLENP</sequence>
<keyword evidence="4" id="KW-0067">ATP-binding</keyword>
<comment type="caution">
    <text evidence="6">The sequence shown here is derived from an EMBL/GenBank/DDBJ whole genome shotgun (WGS) entry which is preliminary data.</text>
</comment>
<dbReference type="CDD" id="cd03293">
    <property type="entry name" value="ABC_NrtD_SsuB_transporters"/>
    <property type="match status" value="1"/>
</dbReference>